<sequence length="27" mass="3025">MGIKVELIKVNSKTPQNCHREGINISD</sequence>
<name>A0A6S6T2K5_9BACT</name>
<organism evidence="1">
    <name type="scientific">uncultured Sulfurovum sp</name>
    <dbReference type="NCBI Taxonomy" id="269237"/>
    <lineage>
        <taxon>Bacteria</taxon>
        <taxon>Pseudomonadati</taxon>
        <taxon>Campylobacterota</taxon>
        <taxon>Epsilonproteobacteria</taxon>
        <taxon>Campylobacterales</taxon>
        <taxon>Sulfurovaceae</taxon>
        <taxon>Sulfurovum</taxon>
        <taxon>environmental samples</taxon>
    </lineage>
</organism>
<dbReference type="AlphaFoldDB" id="A0A6S6T2K5"/>
<dbReference type="EMBL" id="CACVAX010000042">
    <property type="protein sequence ID" value="CAA6815011.1"/>
    <property type="molecule type" value="Genomic_DNA"/>
</dbReference>
<protein>
    <submittedName>
        <fullName evidence="1">Uncharacterized protein</fullName>
    </submittedName>
</protein>
<accession>A0A6S6T2K5</accession>
<gene>
    <name evidence="1" type="ORF">HELGO_WM21701</name>
</gene>
<feature type="non-terminal residue" evidence="1">
    <location>
        <position position="27"/>
    </location>
</feature>
<proteinExistence type="predicted"/>
<reference evidence="1" key="1">
    <citation type="submission" date="2020-01" db="EMBL/GenBank/DDBJ databases">
        <authorList>
            <person name="Meier V. D."/>
            <person name="Meier V D."/>
        </authorList>
    </citation>
    <scope>NUCLEOTIDE SEQUENCE</scope>
    <source>
        <strain evidence="1">HLG_WM_MAG_04</strain>
    </source>
</reference>
<evidence type="ECO:0000313" key="1">
    <source>
        <dbReference type="EMBL" id="CAA6815011.1"/>
    </source>
</evidence>